<proteinExistence type="predicted"/>
<feature type="region of interest" description="Disordered" evidence="6">
    <location>
        <begin position="39"/>
        <end position="60"/>
    </location>
</feature>
<reference evidence="8" key="1">
    <citation type="submission" date="2023-10" db="EMBL/GenBank/DDBJ databases">
        <authorList>
            <person name="Noh H."/>
        </authorList>
    </citation>
    <scope>NUCLEOTIDE SEQUENCE</scope>
    <source>
        <strain evidence="8">DUCC4014</strain>
    </source>
</reference>
<evidence type="ECO:0000313" key="9">
    <source>
        <dbReference type="Proteomes" id="UP000827549"/>
    </source>
</evidence>
<evidence type="ECO:0000256" key="6">
    <source>
        <dbReference type="SAM" id="MobiDB-lite"/>
    </source>
</evidence>
<dbReference type="Proteomes" id="UP000827549">
    <property type="component" value="Chromosome 6"/>
</dbReference>
<accession>A0AAF0YJF1</accession>
<gene>
    <name evidence="8" type="primary">nca2</name>
    <name evidence="8" type="ORF">LOC62_06G008603</name>
</gene>
<evidence type="ECO:0000256" key="7">
    <source>
        <dbReference type="SAM" id="Phobius"/>
    </source>
</evidence>
<keyword evidence="2 7" id="KW-0812">Transmembrane</keyword>
<keyword evidence="9" id="KW-1185">Reference proteome</keyword>
<dbReference type="RefSeq" id="XP_062631130.1">
    <property type="nucleotide sequence ID" value="XM_062775146.1"/>
</dbReference>
<sequence>MTSIFVAATVPSYAEEQLRVHLGSLATLPVAVPAAASFTGEPAHPSPQLSHALGELNTTKPPSSKQLASILNELTQPLPAGEVRSAATLEADAAAEAEIITRALSVIWAQVMQAFVDGSLQLEEDRVWWDTSLNSRSGVLVYFVQSLPERVWNAVKDSLQSKKSFSVHSVKQDWHNLRVPSLTSLFRPLHDASAVLSSQLTAFQSPLELTRREMLGNKATLGRARDQSASRIGQLAEQGPHWALQSVSTSEASTVTPTDLMAEATRLYGVLCSVLDVPTPVAQTATSSRRRPSAPPSPAAVATPTTLLALLNTYIPKSKQQLTSTLQIYGRPSVLTRLWFPFLFLPPALYWAVSALVRNKDWVKEQVVNAKETIKGFVVQWIWEPIEGIAKTMRGGGEGLDVAPETVKADQESLERMVVDLGRDYYHLSGPQLDQLKAQVEKGDMESVLKVYEQELQHPLRNALTGNLIRTLLIQVQKTKTDLSRALLQLDHLLRSQQLTFAFVGVAPSVLVVYALWGWLRGIVRGENRGKGRRRRYFNGLREVERLLIESPEDNSRMSDRDRGTLIVSVSGLRTWAAGITSTRREGFLDDLRMVENPALGRDDKLRVVERIYRCWGVDGRGTGA</sequence>
<organism evidence="8 9">
    <name type="scientific">Vanrija pseudolonga</name>
    <dbReference type="NCBI Taxonomy" id="143232"/>
    <lineage>
        <taxon>Eukaryota</taxon>
        <taxon>Fungi</taxon>
        <taxon>Dikarya</taxon>
        <taxon>Basidiomycota</taxon>
        <taxon>Agaricomycotina</taxon>
        <taxon>Tremellomycetes</taxon>
        <taxon>Trichosporonales</taxon>
        <taxon>Trichosporonaceae</taxon>
        <taxon>Vanrija</taxon>
    </lineage>
</organism>
<dbReference type="Pfam" id="PF08637">
    <property type="entry name" value="NCA2"/>
    <property type="match status" value="1"/>
</dbReference>
<evidence type="ECO:0000256" key="5">
    <source>
        <dbReference type="ARBA" id="ARBA00023136"/>
    </source>
</evidence>
<evidence type="ECO:0000256" key="2">
    <source>
        <dbReference type="ARBA" id="ARBA00022692"/>
    </source>
</evidence>
<feature type="transmembrane region" description="Helical" evidence="7">
    <location>
        <begin position="499"/>
        <end position="520"/>
    </location>
</feature>
<evidence type="ECO:0000256" key="1">
    <source>
        <dbReference type="ARBA" id="ARBA00004225"/>
    </source>
</evidence>
<comment type="subcellular location">
    <subcellularLocation>
        <location evidence="1">Mitochondrion membrane</location>
        <topology evidence="1">Multi-pass membrane protein</topology>
    </subcellularLocation>
</comment>
<dbReference type="InterPro" id="IPR013946">
    <property type="entry name" value="NCA2-like"/>
</dbReference>
<protein>
    <submittedName>
        <fullName evidence="8">Nuclear control of ATPase protein 2</fullName>
    </submittedName>
</protein>
<dbReference type="GO" id="GO:0005741">
    <property type="term" value="C:mitochondrial outer membrane"/>
    <property type="evidence" value="ECO:0007669"/>
    <property type="project" value="TreeGrafter"/>
</dbReference>
<evidence type="ECO:0000256" key="4">
    <source>
        <dbReference type="ARBA" id="ARBA00023128"/>
    </source>
</evidence>
<dbReference type="AlphaFoldDB" id="A0AAF0YJF1"/>
<name>A0AAF0YJF1_9TREE</name>
<dbReference type="PANTHER" id="PTHR28234:SF1">
    <property type="entry name" value="NUCLEAR CONTROL OF ATPASE PROTEIN 2"/>
    <property type="match status" value="1"/>
</dbReference>
<keyword evidence="5 7" id="KW-0472">Membrane</keyword>
<evidence type="ECO:0000256" key="3">
    <source>
        <dbReference type="ARBA" id="ARBA00022989"/>
    </source>
</evidence>
<keyword evidence="3 7" id="KW-1133">Transmembrane helix</keyword>
<keyword evidence="4" id="KW-0496">Mitochondrion</keyword>
<dbReference type="GeneID" id="87811767"/>
<dbReference type="PANTHER" id="PTHR28234">
    <property type="entry name" value="NUCLEAR CONTROL OF ATPASE PROTEIN 2"/>
    <property type="match status" value="1"/>
</dbReference>
<dbReference type="EMBL" id="CP086719">
    <property type="protein sequence ID" value="WOO85104.1"/>
    <property type="molecule type" value="Genomic_DNA"/>
</dbReference>
<evidence type="ECO:0000313" key="8">
    <source>
        <dbReference type="EMBL" id="WOO85104.1"/>
    </source>
</evidence>